<sequence>MKISVHKRFFSINLKDFNSMHLVDIYSPKHN</sequence>
<protein>
    <submittedName>
        <fullName evidence="1">Uncharacterized protein</fullName>
    </submittedName>
</protein>
<reference evidence="1" key="2">
    <citation type="journal article" date="2015" name="Data Brief">
        <title>Shoot transcriptome of the giant reed, Arundo donax.</title>
        <authorList>
            <person name="Barrero R.A."/>
            <person name="Guerrero F.D."/>
            <person name="Moolhuijzen P."/>
            <person name="Goolsby J.A."/>
            <person name="Tidwell J."/>
            <person name="Bellgard S.E."/>
            <person name="Bellgard M.I."/>
        </authorList>
    </citation>
    <scope>NUCLEOTIDE SEQUENCE</scope>
    <source>
        <tissue evidence="1">Shoot tissue taken approximately 20 cm above the soil surface</tissue>
    </source>
</reference>
<name>A0A0A9ANJ9_ARUDO</name>
<accession>A0A0A9ANJ9</accession>
<dbReference type="EMBL" id="GBRH01249273">
    <property type="protein sequence ID" value="JAD48622.1"/>
    <property type="molecule type" value="Transcribed_RNA"/>
</dbReference>
<evidence type="ECO:0000313" key="1">
    <source>
        <dbReference type="EMBL" id="JAD48622.1"/>
    </source>
</evidence>
<dbReference type="AlphaFoldDB" id="A0A0A9ANJ9"/>
<reference evidence="1" key="1">
    <citation type="submission" date="2014-09" db="EMBL/GenBank/DDBJ databases">
        <authorList>
            <person name="Magalhaes I.L.F."/>
            <person name="Oliveira U."/>
            <person name="Santos F.R."/>
            <person name="Vidigal T.H.D.A."/>
            <person name="Brescovit A.D."/>
            <person name="Santos A.J."/>
        </authorList>
    </citation>
    <scope>NUCLEOTIDE SEQUENCE</scope>
    <source>
        <tissue evidence="1">Shoot tissue taken approximately 20 cm above the soil surface</tissue>
    </source>
</reference>
<proteinExistence type="predicted"/>
<organism evidence="1">
    <name type="scientific">Arundo donax</name>
    <name type="common">Giant reed</name>
    <name type="synonym">Donax arundinaceus</name>
    <dbReference type="NCBI Taxonomy" id="35708"/>
    <lineage>
        <taxon>Eukaryota</taxon>
        <taxon>Viridiplantae</taxon>
        <taxon>Streptophyta</taxon>
        <taxon>Embryophyta</taxon>
        <taxon>Tracheophyta</taxon>
        <taxon>Spermatophyta</taxon>
        <taxon>Magnoliopsida</taxon>
        <taxon>Liliopsida</taxon>
        <taxon>Poales</taxon>
        <taxon>Poaceae</taxon>
        <taxon>PACMAD clade</taxon>
        <taxon>Arundinoideae</taxon>
        <taxon>Arundineae</taxon>
        <taxon>Arundo</taxon>
    </lineage>
</organism>